<feature type="transmembrane region" description="Helical" evidence="2">
    <location>
        <begin position="23"/>
        <end position="42"/>
    </location>
</feature>
<keyword evidence="2" id="KW-0812">Transmembrane</keyword>
<accession>A0A9X0YWV1</accession>
<keyword evidence="2" id="KW-1133">Transmembrane helix</keyword>
<evidence type="ECO:0000313" key="3">
    <source>
        <dbReference type="EMBL" id="MBP2080134.1"/>
    </source>
</evidence>
<dbReference type="OrthoDB" id="2427015at2"/>
<feature type="region of interest" description="Disordered" evidence="1">
    <location>
        <begin position="124"/>
        <end position="145"/>
    </location>
</feature>
<reference evidence="3" key="1">
    <citation type="submission" date="2021-03" db="EMBL/GenBank/DDBJ databases">
        <title>Genomic Encyclopedia of Type Strains, Phase IV (KMG-IV): sequencing the most valuable type-strain genomes for metagenomic binning, comparative biology and taxonomic classification.</title>
        <authorList>
            <person name="Goeker M."/>
        </authorList>
    </citation>
    <scope>NUCLEOTIDE SEQUENCE</scope>
    <source>
        <strain evidence="3">DSM 107338</strain>
    </source>
</reference>
<gene>
    <name evidence="3" type="ORF">J2Z64_004446</name>
</gene>
<evidence type="ECO:0000256" key="1">
    <source>
        <dbReference type="SAM" id="MobiDB-lite"/>
    </source>
</evidence>
<evidence type="ECO:0000313" key="4">
    <source>
        <dbReference type="Proteomes" id="UP001138793"/>
    </source>
</evidence>
<proteinExistence type="predicted"/>
<dbReference type="EMBL" id="JAGGMB010000029">
    <property type="protein sequence ID" value="MBP2080134.1"/>
    <property type="molecule type" value="Genomic_DNA"/>
</dbReference>
<protein>
    <submittedName>
        <fullName evidence="3">Uncharacterized protein</fullName>
    </submittedName>
</protein>
<sequence length="271" mass="31364">MKRDNETGKSDNESSAKAKRKRVVISLFMIIIVGVGLRYIYFEYEIYIAKEKVSNLFESMDEEEILEVKPSKIKDSLSQAQINDALQAIDNINTSGEEEEMIVFALQSFVFFAQYKLNEREGKLDSTEYSNQDVEEEQKAEEFQPNEDDVLSNYNDVENRDILEEFIEIAGENGKNNESEIRVVKDKGKGGVIIYDLKSRYDQNANQGWIDVSPDLSYYDPSEDEVQDIFSNAPQQCGYMSQDETQGFYKLNECRTHWEYHLLPIDKSKLP</sequence>
<keyword evidence="4" id="KW-1185">Reference proteome</keyword>
<evidence type="ECO:0000256" key="2">
    <source>
        <dbReference type="SAM" id="Phobius"/>
    </source>
</evidence>
<comment type="caution">
    <text evidence="3">The sequence shown here is derived from an EMBL/GenBank/DDBJ whole genome shotgun (WGS) entry which is preliminary data.</text>
</comment>
<feature type="compositionally biased region" description="Acidic residues" evidence="1">
    <location>
        <begin position="133"/>
        <end position="145"/>
    </location>
</feature>
<organism evidence="3 4">
    <name type="scientific">Oceanobacillus polygoni</name>
    <dbReference type="NCBI Taxonomy" id="1235259"/>
    <lineage>
        <taxon>Bacteria</taxon>
        <taxon>Bacillati</taxon>
        <taxon>Bacillota</taxon>
        <taxon>Bacilli</taxon>
        <taxon>Bacillales</taxon>
        <taxon>Bacillaceae</taxon>
        <taxon>Oceanobacillus</taxon>
    </lineage>
</organism>
<keyword evidence="2" id="KW-0472">Membrane</keyword>
<dbReference type="Proteomes" id="UP001138793">
    <property type="component" value="Unassembled WGS sequence"/>
</dbReference>
<name>A0A9X0YWV1_9BACI</name>
<dbReference type="AlphaFoldDB" id="A0A9X0YWV1"/>
<dbReference type="RefSeq" id="WP_149475738.1">
    <property type="nucleotide sequence ID" value="NZ_JAGGMB010000029.1"/>
</dbReference>